<protein>
    <submittedName>
        <fullName evidence="1">Four helix bundle protein</fullName>
    </submittedName>
</protein>
<gene>
    <name evidence="1" type="ORF">SKC38_11535</name>
</gene>
<comment type="caution">
    <text evidence="1">The sequence shown here is derived from an EMBL/GenBank/DDBJ whole genome shotgun (WGS) entry which is preliminary data.</text>
</comment>
<evidence type="ECO:0000313" key="1">
    <source>
        <dbReference type="EMBL" id="MFD3276860.1"/>
    </source>
</evidence>
<dbReference type="InterPro" id="IPR036583">
    <property type="entry name" value="23S_rRNA_IVS_sf"/>
</dbReference>
<organism evidence="1 2">
    <name type="scientific">Aquirufa echingensis</name>
    <dbReference type="NCBI Taxonomy" id="3096516"/>
    <lineage>
        <taxon>Bacteria</taxon>
        <taxon>Pseudomonadati</taxon>
        <taxon>Bacteroidota</taxon>
        <taxon>Cytophagia</taxon>
        <taxon>Cytophagales</taxon>
        <taxon>Flectobacillaceae</taxon>
        <taxon>Aquirufa</taxon>
    </lineage>
</organism>
<dbReference type="PANTHER" id="PTHR38471:SF2">
    <property type="entry name" value="FOUR HELIX BUNDLE PROTEIN"/>
    <property type="match status" value="1"/>
</dbReference>
<dbReference type="SUPFAM" id="SSF158446">
    <property type="entry name" value="IVS-encoded protein-like"/>
    <property type="match status" value="1"/>
</dbReference>
<sequence length="121" mass="13950">MKKKERKVEDLLVWQQAISVANVIYLHFNSLNDFGFRNQIQRAAVSISNNITEGFYRKSDRDFKRFLTIALGSTGELKSMLILAIHLKYIDAEKQVELMGQLNQIGKMLNALINYLSNQID</sequence>
<reference evidence="1 2" key="1">
    <citation type="submission" date="2024-03" db="EMBL/GenBank/DDBJ databases">
        <title>Aquirufa genome sequencing.</title>
        <authorList>
            <person name="Pitt A."/>
            <person name="Hahn M.W."/>
        </authorList>
    </citation>
    <scope>NUCLEOTIDE SEQUENCE [LARGE SCALE GENOMIC DNA]</scope>
    <source>
        <strain evidence="1 2">PLAD-142S6K</strain>
    </source>
</reference>
<dbReference type="RefSeq" id="WP_377977300.1">
    <property type="nucleotide sequence ID" value="NZ_JBBKYA010000006.1"/>
</dbReference>
<accession>A0ABW6D0Z7</accession>
<dbReference type="NCBIfam" id="TIGR02436">
    <property type="entry name" value="four helix bundle protein"/>
    <property type="match status" value="1"/>
</dbReference>
<proteinExistence type="predicted"/>
<dbReference type="PANTHER" id="PTHR38471">
    <property type="entry name" value="FOUR HELIX BUNDLE PROTEIN"/>
    <property type="match status" value="1"/>
</dbReference>
<dbReference type="Proteomes" id="UP001598114">
    <property type="component" value="Unassembled WGS sequence"/>
</dbReference>
<evidence type="ECO:0000313" key="2">
    <source>
        <dbReference type="Proteomes" id="UP001598114"/>
    </source>
</evidence>
<dbReference type="EMBL" id="JBBKYA010000006">
    <property type="protein sequence ID" value="MFD3276860.1"/>
    <property type="molecule type" value="Genomic_DNA"/>
</dbReference>
<dbReference type="Pfam" id="PF05635">
    <property type="entry name" value="23S_rRNA_IVP"/>
    <property type="match status" value="1"/>
</dbReference>
<name>A0ABW6D0Z7_9BACT</name>
<dbReference type="Gene3D" id="1.20.1440.60">
    <property type="entry name" value="23S rRNA-intervening sequence"/>
    <property type="match status" value="1"/>
</dbReference>
<dbReference type="CDD" id="cd16377">
    <property type="entry name" value="23S_rRNA_IVP_like"/>
    <property type="match status" value="1"/>
</dbReference>
<dbReference type="InterPro" id="IPR012657">
    <property type="entry name" value="23S_rRNA-intervening_sequence"/>
</dbReference>
<keyword evidence="2" id="KW-1185">Reference proteome</keyword>